<feature type="compositionally biased region" description="Low complexity" evidence="1">
    <location>
        <begin position="44"/>
        <end position="61"/>
    </location>
</feature>
<feature type="compositionally biased region" description="Polar residues" evidence="1">
    <location>
        <begin position="118"/>
        <end position="129"/>
    </location>
</feature>
<evidence type="ECO:0000313" key="4">
    <source>
        <dbReference type="Proteomes" id="UP001176521"/>
    </source>
</evidence>
<name>A0AAN6G5B3_9BASI</name>
<feature type="compositionally biased region" description="Low complexity" evidence="1">
    <location>
        <begin position="308"/>
        <end position="347"/>
    </location>
</feature>
<evidence type="ECO:0000313" key="3">
    <source>
        <dbReference type="EMBL" id="KAK0521326.1"/>
    </source>
</evidence>
<feature type="region of interest" description="Disordered" evidence="1">
    <location>
        <begin position="37"/>
        <end position="146"/>
    </location>
</feature>
<sequence>MPALLSGCRSGGNFDSLPRGQRGPNAAIHKLQLQRLATDSDDFGSSNSHAGASGSSSRPASPRIGTEAGAGASSASSSYDSDAASPSKDRRRQADHMRPVENIAGGGAAKVERARSSPFPQSAPTSPNVNHPHAHSHHGAGTPTRAKHRIVDKRQIGLPTNFQHTGHIGRASYSAATSMMDTAAIQAQLSQVAAALNMEIDLDKPAEEQVEMRKAEVAPVQEPALAQPPVEAAAQETPPSPEMQPLPLSHPASPSKRHSAVPSPLSSPSKASKALPTPPPTSHGYAEASIRMVPNRASAALPSPPSGPSALPLLPEASPVDSASPAAKSRSPAHRAAAAPSTMSPASQLHQQAPYARPLSPRTAGPSQGQALRRKPVPRASDFVESTPEQRAAREEQEAQAVALQRKASSASATQKLESLRRDMMHGLASSEVGELIVPEESAEGTFAAPPALPSTSPSSPSKAARHAPAQSASAGGGGLSVPGVSSNLPASEPSIGSQLLAPRLLAAPQGQGDSSGSTGGLPAPGTIRINGQAYVEGPSGSLITRTANTRWNSALAEITAALASAGGQGGSAGADGLPSVMMSKEEEEALMLRMGIPLGPSSRSNREVAAAGAGAGGPGLPSETIRLKAELADVAQAIHAMDGDDGPVERR</sequence>
<dbReference type="AlphaFoldDB" id="A0AAN6G5B3"/>
<dbReference type="Proteomes" id="UP001176521">
    <property type="component" value="Unassembled WGS sequence"/>
</dbReference>
<reference evidence="3" key="1">
    <citation type="journal article" date="2023" name="PhytoFront">
        <title>Draft Genome Resources of Seven Strains of Tilletia horrida, Causal Agent of Kernel Smut of Rice.</title>
        <authorList>
            <person name="Khanal S."/>
            <person name="Antony Babu S."/>
            <person name="Zhou X.G."/>
        </authorList>
    </citation>
    <scope>NUCLEOTIDE SEQUENCE</scope>
    <source>
        <strain evidence="3">TX3</strain>
    </source>
</reference>
<feature type="region of interest" description="Disordered" evidence="1">
    <location>
        <begin position="1"/>
        <end position="23"/>
    </location>
</feature>
<feature type="compositionally biased region" description="Low complexity" evidence="1">
    <location>
        <begin position="448"/>
        <end position="474"/>
    </location>
</feature>
<organism evidence="3 4">
    <name type="scientific">Tilletia horrida</name>
    <dbReference type="NCBI Taxonomy" id="155126"/>
    <lineage>
        <taxon>Eukaryota</taxon>
        <taxon>Fungi</taxon>
        <taxon>Dikarya</taxon>
        <taxon>Basidiomycota</taxon>
        <taxon>Ustilaginomycotina</taxon>
        <taxon>Exobasidiomycetes</taxon>
        <taxon>Tilletiales</taxon>
        <taxon>Tilletiaceae</taxon>
        <taxon>Tilletia</taxon>
    </lineage>
</organism>
<dbReference type="InterPro" id="IPR000095">
    <property type="entry name" value="CRIB_dom"/>
</dbReference>
<evidence type="ECO:0000256" key="1">
    <source>
        <dbReference type="SAM" id="MobiDB-lite"/>
    </source>
</evidence>
<feature type="compositionally biased region" description="Low complexity" evidence="1">
    <location>
        <begin position="262"/>
        <end position="275"/>
    </location>
</feature>
<accession>A0AAN6G5B3</accession>
<gene>
    <name evidence="3" type="ORF">OC842_006815</name>
</gene>
<comment type="caution">
    <text evidence="3">The sequence shown here is derived from an EMBL/GenBank/DDBJ whole genome shotgun (WGS) entry which is preliminary data.</text>
</comment>
<dbReference type="PROSITE" id="PS50108">
    <property type="entry name" value="CRIB"/>
    <property type="match status" value="1"/>
</dbReference>
<feature type="region of interest" description="Disordered" evidence="1">
    <location>
        <begin position="602"/>
        <end position="622"/>
    </location>
</feature>
<proteinExistence type="predicted"/>
<feature type="region of interest" description="Disordered" evidence="1">
    <location>
        <begin position="209"/>
        <end position="495"/>
    </location>
</feature>
<dbReference type="EMBL" id="JAPDMQ010000684">
    <property type="protein sequence ID" value="KAK0521326.1"/>
    <property type="molecule type" value="Genomic_DNA"/>
</dbReference>
<keyword evidence="4" id="KW-1185">Reference proteome</keyword>
<evidence type="ECO:0000259" key="2">
    <source>
        <dbReference type="PROSITE" id="PS50108"/>
    </source>
</evidence>
<feature type="domain" description="CRIB" evidence="2">
    <location>
        <begin position="156"/>
        <end position="169"/>
    </location>
</feature>
<protein>
    <recommendedName>
        <fullName evidence="2">CRIB domain-containing protein</fullName>
    </recommendedName>
</protein>
<feature type="compositionally biased region" description="Polar residues" evidence="1">
    <location>
        <begin position="407"/>
        <end position="417"/>
    </location>
</feature>
<feature type="compositionally biased region" description="Low complexity" evidence="1">
    <location>
        <begin position="69"/>
        <end position="86"/>
    </location>
</feature>